<sequence length="479" mass="53177">MDMSIRVMPGVNTARLAVLSDKLLDISSNRERLISQLEELEEQARAVKAEYNSILNHGAGIYTLPVEILMAIIQVGCIPFCAQDERFEVLVSHISSHWRQVALTTPSLWTTIRRVERCNRLDRIAAYLERSRSSLINLQVYIGSEDDEGDVSRFSELVEPHFNRVRRLFVGARSSAGLLKLFDCISSTTAPHLTAVNIDYRGDNKRIAPSSIFMGGAPSLSSLHIAGLRASSCLPPMQSITSLHLGRWHTPLSHNGFVELSDTLCGMQSLAHLQIAQTSSDHQWPAEVVVHLPKLKSLYIECAAFDAAVRISRLLVAFDAPALCTLVIAGRPYYEHRSTVHFDEADLLSTHSKFPVLRKLALHSTMTGMENLRRTALAFPSVEELLYGQPCGDLLTLLGDDQPAAVYWPNLTALALPLSDIPTPKLEDAVNARKRAGYPIRELFLRGHILAGLPSALLDGLKVTDCLDEKMQYISSWCY</sequence>
<keyword evidence="3" id="KW-1185">Reference proteome</keyword>
<evidence type="ECO:0000256" key="1">
    <source>
        <dbReference type="SAM" id="Coils"/>
    </source>
</evidence>
<name>A0A166MNR5_9AGAM</name>
<dbReference type="SUPFAM" id="SSF52047">
    <property type="entry name" value="RNI-like"/>
    <property type="match status" value="1"/>
</dbReference>
<proteinExistence type="predicted"/>
<accession>A0A166MNR5</accession>
<evidence type="ECO:0000313" key="2">
    <source>
        <dbReference type="EMBL" id="KZP24159.1"/>
    </source>
</evidence>
<dbReference type="Gene3D" id="3.80.10.10">
    <property type="entry name" value="Ribonuclease Inhibitor"/>
    <property type="match status" value="1"/>
</dbReference>
<reference evidence="2 3" key="1">
    <citation type="journal article" date="2016" name="Mol. Biol. Evol.">
        <title>Comparative Genomics of Early-Diverging Mushroom-Forming Fungi Provides Insights into the Origins of Lignocellulose Decay Capabilities.</title>
        <authorList>
            <person name="Nagy L.G."/>
            <person name="Riley R."/>
            <person name="Tritt A."/>
            <person name="Adam C."/>
            <person name="Daum C."/>
            <person name="Floudas D."/>
            <person name="Sun H."/>
            <person name="Yadav J.S."/>
            <person name="Pangilinan J."/>
            <person name="Larsson K.H."/>
            <person name="Matsuura K."/>
            <person name="Barry K."/>
            <person name="Labutti K."/>
            <person name="Kuo R."/>
            <person name="Ohm R.A."/>
            <person name="Bhattacharya S.S."/>
            <person name="Shirouzu T."/>
            <person name="Yoshinaga Y."/>
            <person name="Martin F.M."/>
            <person name="Grigoriev I.V."/>
            <person name="Hibbett D.S."/>
        </authorList>
    </citation>
    <scope>NUCLEOTIDE SEQUENCE [LARGE SCALE GENOMIC DNA]</scope>
    <source>
        <strain evidence="2 3">CBS 109695</strain>
    </source>
</reference>
<evidence type="ECO:0000313" key="3">
    <source>
        <dbReference type="Proteomes" id="UP000076532"/>
    </source>
</evidence>
<feature type="coiled-coil region" evidence="1">
    <location>
        <begin position="23"/>
        <end position="57"/>
    </location>
</feature>
<dbReference type="InterPro" id="IPR032675">
    <property type="entry name" value="LRR_dom_sf"/>
</dbReference>
<dbReference type="AlphaFoldDB" id="A0A166MNR5"/>
<protein>
    <submittedName>
        <fullName evidence="2">Uncharacterized protein</fullName>
    </submittedName>
</protein>
<organism evidence="2 3">
    <name type="scientific">Athelia psychrophila</name>
    <dbReference type="NCBI Taxonomy" id="1759441"/>
    <lineage>
        <taxon>Eukaryota</taxon>
        <taxon>Fungi</taxon>
        <taxon>Dikarya</taxon>
        <taxon>Basidiomycota</taxon>
        <taxon>Agaricomycotina</taxon>
        <taxon>Agaricomycetes</taxon>
        <taxon>Agaricomycetidae</taxon>
        <taxon>Atheliales</taxon>
        <taxon>Atheliaceae</taxon>
        <taxon>Athelia</taxon>
    </lineage>
</organism>
<dbReference type="Proteomes" id="UP000076532">
    <property type="component" value="Unassembled WGS sequence"/>
</dbReference>
<gene>
    <name evidence="2" type="ORF">FIBSPDRAFT_930115</name>
</gene>
<dbReference type="EMBL" id="KV417528">
    <property type="protein sequence ID" value="KZP24159.1"/>
    <property type="molecule type" value="Genomic_DNA"/>
</dbReference>
<dbReference type="OrthoDB" id="3341212at2759"/>
<dbReference type="STRING" id="436010.A0A166MNR5"/>
<keyword evidence="1" id="KW-0175">Coiled coil</keyword>